<dbReference type="EC" id="3.6.1.7" evidence="2 5"/>
<dbReference type="InterPro" id="IPR036046">
    <property type="entry name" value="Acylphosphatase-like_dom_sf"/>
</dbReference>
<comment type="catalytic activity">
    <reaction evidence="4 5">
        <text>an acyl phosphate + H2O = a carboxylate + phosphate + H(+)</text>
        <dbReference type="Rhea" id="RHEA:14965"/>
        <dbReference type="ChEBI" id="CHEBI:15377"/>
        <dbReference type="ChEBI" id="CHEBI:15378"/>
        <dbReference type="ChEBI" id="CHEBI:29067"/>
        <dbReference type="ChEBI" id="CHEBI:43474"/>
        <dbReference type="ChEBI" id="CHEBI:59918"/>
        <dbReference type="EC" id="3.6.1.7"/>
    </reaction>
</comment>
<feature type="active site" evidence="5">
    <location>
        <position position="22"/>
    </location>
</feature>
<reference evidence="8" key="1">
    <citation type="submission" date="2021-06" db="EMBL/GenBank/DDBJ databases">
        <authorList>
            <person name="Kallberg Y."/>
            <person name="Tangrot J."/>
            <person name="Rosling A."/>
        </authorList>
    </citation>
    <scope>NUCLEOTIDE SEQUENCE</scope>
    <source>
        <strain evidence="8">BR232B</strain>
    </source>
</reference>
<dbReference type="PANTHER" id="PTHR10029:SF3">
    <property type="entry name" value="ACYLPHOSPHATASE-RELATED"/>
    <property type="match status" value="1"/>
</dbReference>
<evidence type="ECO:0000256" key="3">
    <source>
        <dbReference type="ARBA" id="ARBA00022801"/>
    </source>
</evidence>
<dbReference type="InterPro" id="IPR001792">
    <property type="entry name" value="Acylphosphatase-like_dom"/>
</dbReference>
<dbReference type="Gene3D" id="3.30.70.100">
    <property type="match status" value="1"/>
</dbReference>
<dbReference type="InterPro" id="IPR017968">
    <property type="entry name" value="Acylphosphatase_CS"/>
</dbReference>
<keyword evidence="9" id="KW-1185">Reference proteome</keyword>
<feature type="domain" description="Acylphosphatase-like" evidence="7">
    <location>
        <begin position="1"/>
        <end position="78"/>
    </location>
</feature>
<dbReference type="OrthoDB" id="7961613at2759"/>
<organism evidence="8 9">
    <name type="scientific">Paraglomus brasilianum</name>
    <dbReference type="NCBI Taxonomy" id="144538"/>
    <lineage>
        <taxon>Eukaryota</taxon>
        <taxon>Fungi</taxon>
        <taxon>Fungi incertae sedis</taxon>
        <taxon>Mucoromycota</taxon>
        <taxon>Glomeromycotina</taxon>
        <taxon>Glomeromycetes</taxon>
        <taxon>Paraglomerales</taxon>
        <taxon>Paraglomeraceae</taxon>
        <taxon>Paraglomus</taxon>
    </lineage>
</organism>
<evidence type="ECO:0000256" key="5">
    <source>
        <dbReference type="PROSITE-ProRule" id="PRU00520"/>
    </source>
</evidence>
<evidence type="ECO:0000259" key="7">
    <source>
        <dbReference type="PROSITE" id="PS51160"/>
    </source>
</evidence>
<evidence type="ECO:0000313" key="9">
    <source>
        <dbReference type="Proteomes" id="UP000789739"/>
    </source>
</evidence>
<dbReference type="PROSITE" id="PS51160">
    <property type="entry name" value="ACYLPHOSPHATASE_3"/>
    <property type="match status" value="1"/>
</dbReference>
<dbReference type="GO" id="GO:0003998">
    <property type="term" value="F:acylphosphatase activity"/>
    <property type="evidence" value="ECO:0007669"/>
    <property type="project" value="UniProtKB-EC"/>
</dbReference>
<evidence type="ECO:0000256" key="2">
    <source>
        <dbReference type="ARBA" id="ARBA00012150"/>
    </source>
</evidence>
<evidence type="ECO:0000256" key="6">
    <source>
        <dbReference type="RuleBase" id="RU004168"/>
    </source>
</evidence>
<feature type="non-terminal residue" evidence="8">
    <location>
        <position position="1"/>
    </location>
</feature>
<name>A0A9N9D3D0_9GLOM</name>
<dbReference type="Pfam" id="PF00708">
    <property type="entry name" value="Acylphosphatase"/>
    <property type="match status" value="1"/>
</dbReference>
<comment type="similarity">
    <text evidence="1 6">Belongs to the acylphosphatase family.</text>
</comment>
<dbReference type="InterPro" id="IPR020456">
    <property type="entry name" value="Acylphosphatase"/>
</dbReference>
<feature type="active site" evidence="5">
    <location>
        <position position="4"/>
    </location>
</feature>
<protein>
    <recommendedName>
        <fullName evidence="2 5">acylphosphatase</fullName>
        <ecNumber evidence="2 5">3.6.1.7</ecNumber>
    </recommendedName>
</protein>
<accession>A0A9N9D3D0</accession>
<proteinExistence type="inferred from homology"/>
<evidence type="ECO:0000313" key="8">
    <source>
        <dbReference type="EMBL" id="CAG8621704.1"/>
    </source>
</evidence>
<sequence length="78" mass="9107">VWFRKYTQKEAVELGLVGWVRNTDTGTVEGVAQGEKDKIDPFKYWLQYKGSPHSRIDKANFKLSEIVRLEFEDFSVKP</sequence>
<evidence type="ECO:0000256" key="4">
    <source>
        <dbReference type="ARBA" id="ARBA00047645"/>
    </source>
</evidence>
<dbReference type="Proteomes" id="UP000789739">
    <property type="component" value="Unassembled WGS sequence"/>
</dbReference>
<comment type="caution">
    <text evidence="8">The sequence shown here is derived from an EMBL/GenBank/DDBJ whole genome shotgun (WGS) entry which is preliminary data.</text>
</comment>
<dbReference type="EMBL" id="CAJVPI010001645">
    <property type="protein sequence ID" value="CAG8621704.1"/>
    <property type="molecule type" value="Genomic_DNA"/>
</dbReference>
<dbReference type="AlphaFoldDB" id="A0A9N9D3D0"/>
<gene>
    <name evidence="8" type="ORF">PBRASI_LOCUS8747</name>
</gene>
<dbReference type="PRINTS" id="PR00112">
    <property type="entry name" value="ACYLPHPHTASE"/>
</dbReference>
<dbReference type="PANTHER" id="PTHR10029">
    <property type="entry name" value="ACYLPHOSPHATASE"/>
    <property type="match status" value="1"/>
</dbReference>
<evidence type="ECO:0000256" key="1">
    <source>
        <dbReference type="ARBA" id="ARBA00005614"/>
    </source>
</evidence>
<dbReference type="PROSITE" id="PS00151">
    <property type="entry name" value="ACYLPHOSPHATASE_2"/>
    <property type="match status" value="1"/>
</dbReference>
<keyword evidence="3 5" id="KW-0378">Hydrolase</keyword>
<dbReference type="SUPFAM" id="SSF54975">
    <property type="entry name" value="Acylphosphatase/BLUF domain-like"/>
    <property type="match status" value="1"/>
</dbReference>